<dbReference type="GO" id="GO:0016460">
    <property type="term" value="C:myosin II complex"/>
    <property type="evidence" value="ECO:0007669"/>
    <property type="project" value="TreeGrafter"/>
</dbReference>
<dbReference type="InterPro" id="IPR050230">
    <property type="entry name" value="CALM/Myosin/TropC-like"/>
</dbReference>
<reference evidence="5" key="1">
    <citation type="submission" date="2013-03" db="EMBL/GenBank/DDBJ databases">
        <title>The Genome Sequence of Anopheles christyi ACHKN1017.</title>
        <authorList>
            <consortium name="The Broad Institute Genomics Platform"/>
            <person name="Neafsey D.E."/>
            <person name="Besansky N."/>
            <person name="Walker B."/>
            <person name="Young S.K."/>
            <person name="Zeng Q."/>
            <person name="Gargeya S."/>
            <person name="Fitzgerald M."/>
            <person name="Haas B."/>
            <person name="Abouelleil A."/>
            <person name="Allen A.W."/>
            <person name="Alvarado L."/>
            <person name="Arachchi H.M."/>
            <person name="Berlin A.M."/>
            <person name="Chapman S.B."/>
            <person name="Gainer-Dewar J."/>
            <person name="Goldberg J."/>
            <person name="Griggs A."/>
            <person name="Gujja S."/>
            <person name="Hansen M."/>
            <person name="Howarth C."/>
            <person name="Imamovic A."/>
            <person name="Ireland A."/>
            <person name="Larimer J."/>
            <person name="McCowan C."/>
            <person name="Murphy C."/>
            <person name="Pearson M."/>
            <person name="Poon T.W."/>
            <person name="Priest M."/>
            <person name="Roberts A."/>
            <person name="Saif S."/>
            <person name="Shea T."/>
            <person name="Sisk P."/>
            <person name="Sykes S."/>
            <person name="Wortman J."/>
            <person name="Nusbaum C."/>
            <person name="Birren B."/>
        </authorList>
    </citation>
    <scope>NUCLEOTIDE SEQUENCE [LARGE SCALE GENOMIC DNA]</scope>
    <source>
        <strain evidence="5">ACHKN1017</strain>
    </source>
</reference>
<name>A0A182K4M2_9DIPT</name>
<evidence type="ECO:0000256" key="1">
    <source>
        <dbReference type="ARBA" id="ARBA00022737"/>
    </source>
</evidence>
<dbReference type="AlphaFoldDB" id="A0A182K4M2"/>
<dbReference type="Proteomes" id="UP000075881">
    <property type="component" value="Unassembled WGS sequence"/>
</dbReference>
<dbReference type="EnsemblMetazoa" id="ACHR005707-RA">
    <property type="protein sequence ID" value="ACHR005707-PA"/>
    <property type="gene ID" value="ACHR005707"/>
</dbReference>
<proteinExistence type="predicted"/>
<keyword evidence="5" id="KW-1185">Reference proteome</keyword>
<dbReference type="FunFam" id="1.10.238.10:FF:000178">
    <property type="entry name" value="Calmodulin-2 A"/>
    <property type="match status" value="1"/>
</dbReference>
<dbReference type="PROSITE" id="PS00018">
    <property type="entry name" value="EF_HAND_1"/>
    <property type="match status" value="1"/>
</dbReference>
<dbReference type="STRING" id="43041.A0A182K4M2"/>
<sequence>MSDTASEAGEMLRDAFNAFDKEKTGSIPTDVIGTILELLGHKLSEEELDEVIEEYDEDESGQLEFEEFVALASNYVEPEEDYEALRKELREVFMMYDKDAKGYLPVEEFKAILRELDGAVPEEELDDIVDEIDADGSGTVDFEGKIMFHMFTWSIMSLDI</sequence>
<dbReference type="InterPro" id="IPR002048">
    <property type="entry name" value="EF_hand_dom"/>
</dbReference>
<evidence type="ECO:0000256" key="2">
    <source>
        <dbReference type="ARBA" id="ARBA00022837"/>
    </source>
</evidence>
<dbReference type="InterPro" id="IPR011992">
    <property type="entry name" value="EF-hand-dom_pair"/>
</dbReference>
<feature type="domain" description="EF-hand" evidence="3">
    <location>
        <begin position="7"/>
        <end position="42"/>
    </location>
</feature>
<dbReference type="PROSITE" id="PS50222">
    <property type="entry name" value="EF_HAND_2"/>
    <property type="match status" value="3"/>
</dbReference>
<dbReference type="PANTHER" id="PTHR23048:SF0">
    <property type="entry name" value="CALMODULIN LIKE 3"/>
    <property type="match status" value="1"/>
</dbReference>
<dbReference type="GO" id="GO:0005509">
    <property type="term" value="F:calcium ion binding"/>
    <property type="evidence" value="ECO:0007669"/>
    <property type="project" value="InterPro"/>
</dbReference>
<organism evidence="4 5">
    <name type="scientific">Anopheles christyi</name>
    <dbReference type="NCBI Taxonomy" id="43041"/>
    <lineage>
        <taxon>Eukaryota</taxon>
        <taxon>Metazoa</taxon>
        <taxon>Ecdysozoa</taxon>
        <taxon>Arthropoda</taxon>
        <taxon>Hexapoda</taxon>
        <taxon>Insecta</taxon>
        <taxon>Pterygota</taxon>
        <taxon>Neoptera</taxon>
        <taxon>Endopterygota</taxon>
        <taxon>Diptera</taxon>
        <taxon>Nematocera</taxon>
        <taxon>Culicoidea</taxon>
        <taxon>Culicidae</taxon>
        <taxon>Anophelinae</taxon>
        <taxon>Anopheles</taxon>
    </lineage>
</organism>
<dbReference type="SUPFAM" id="SSF47473">
    <property type="entry name" value="EF-hand"/>
    <property type="match status" value="1"/>
</dbReference>
<reference evidence="4" key="2">
    <citation type="submission" date="2020-05" db="UniProtKB">
        <authorList>
            <consortium name="EnsemblMetazoa"/>
        </authorList>
    </citation>
    <scope>IDENTIFICATION</scope>
    <source>
        <strain evidence="4">ACHKN1017</strain>
    </source>
</reference>
<keyword evidence="2" id="KW-0106">Calcium</keyword>
<dbReference type="CDD" id="cd00051">
    <property type="entry name" value="EFh"/>
    <property type="match status" value="1"/>
</dbReference>
<dbReference type="Gene3D" id="1.10.238.10">
    <property type="entry name" value="EF-hand"/>
    <property type="match status" value="2"/>
</dbReference>
<evidence type="ECO:0000313" key="5">
    <source>
        <dbReference type="Proteomes" id="UP000075881"/>
    </source>
</evidence>
<evidence type="ECO:0000313" key="4">
    <source>
        <dbReference type="EnsemblMetazoa" id="ACHR005707-PA"/>
    </source>
</evidence>
<feature type="domain" description="EF-hand" evidence="3">
    <location>
        <begin position="84"/>
        <end position="119"/>
    </location>
</feature>
<dbReference type="PANTHER" id="PTHR23048">
    <property type="entry name" value="MYOSIN LIGHT CHAIN 1, 3"/>
    <property type="match status" value="1"/>
</dbReference>
<protein>
    <recommendedName>
        <fullName evidence="3">EF-hand domain-containing protein</fullName>
    </recommendedName>
</protein>
<dbReference type="VEuPathDB" id="VectorBase:ACHR005707"/>
<feature type="domain" description="EF-hand" evidence="3">
    <location>
        <begin position="43"/>
        <end position="78"/>
    </location>
</feature>
<dbReference type="InterPro" id="IPR018247">
    <property type="entry name" value="EF_Hand_1_Ca_BS"/>
</dbReference>
<evidence type="ECO:0000259" key="3">
    <source>
        <dbReference type="PROSITE" id="PS50222"/>
    </source>
</evidence>
<keyword evidence="1" id="KW-0677">Repeat</keyword>
<dbReference type="Pfam" id="PF13499">
    <property type="entry name" value="EF-hand_7"/>
    <property type="match status" value="2"/>
</dbReference>
<accession>A0A182K4M2</accession>
<dbReference type="SMART" id="SM00054">
    <property type="entry name" value="EFh"/>
    <property type="match status" value="4"/>
</dbReference>